<proteinExistence type="predicted"/>
<protein>
    <submittedName>
        <fullName evidence="2">Uncharacterized protein</fullName>
    </submittedName>
</protein>
<accession>A0A914R1G8</accession>
<evidence type="ECO:0000313" key="2">
    <source>
        <dbReference type="WBParaSite" id="PDA_v2.g8331.t1"/>
    </source>
</evidence>
<sequence length="109" mass="12069">MNSILVSTDCRCQTIRKLASKYQFSHIDCILPKGKFYPSDVLDCLCEKMIANKVALIVFVTASEDFDESTAAGQYFLHMASQTGIPIIAWNADNSGFTFTKVCEKNGDS</sequence>
<name>A0A914R1G8_9BILA</name>
<dbReference type="AlphaFoldDB" id="A0A914R1G8"/>
<reference evidence="2" key="1">
    <citation type="submission" date="2022-11" db="UniProtKB">
        <authorList>
            <consortium name="WormBaseParasite"/>
        </authorList>
    </citation>
    <scope>IDENTIFICATION</scope>
</reference>
<dbReference type="Proteomes" id="UP000887578">
    <property type="component" value="Unplaced"/>
</dbReference>
<evidence type="ECO:0000313" key="1">
    <source>
        <dbReference type="Proteomes" id="UP000887578"/>
    </source>
</evidence>
<organism evidence="1 2">
    <name type="scientific">Panagrolaimus davidi</name>
    <dbReference type="NCBI Taxonomy" id="227884"/>
    <lineage>
        <taxon>Eukaryota</taxon>
        <taxon>Metazoa</taxon>
        <taxon>Ecdysozoa</taxon>
        <taxon>Nematoda</taxon>
        <taxon>Chromadorea</taxon>
        <taxon>Rhabditida</taxon>
        <taxon>Tylenchina</taxon>
        <taxon>Panagrolaimomorpha</taxon>
        <taxon>Panagrolaimoidea</taxon>
        <taxon>Panagrolaimidae</taxon>
        <taxon>Panagrolaimus</taxon>
    </lineage>
</organism>
<keyword evidence="1" id="KW-1185">Reference proteome</keyword>
<dbReference type="WBParaSite" id="PDA_v2.g8331.t1">
    <property type="protein sequence ID" value="PDA_v2.g8331.t1"/>
    <property type="gene ID" value="PDA_v2.g8331"/>
</dbReference>